<dbReference type="EMBL" id="JACIEK010000002">
    <property type="protein sequence ID" value="MBB3997585.1"/>
    <property type="molecule type" value="Genomic_DNA"/>
</dbReference>
<keyword evidence="1" id="KW-0812">Transmembrane</keyword>
<accession>A0A7W6EA74</accession>
<feature type="domain" description="TadE-like" evidence="2">
    <location>
        <begin position="18"/>
        <end position="55"/>
    </location>
</feature>
<comment type="caution">
    <text evidence="3">The sequence shown here is derived from an EMBL/GenBank/DDBJ whole genome shotgun (WGS) entry which is preliminary data.</text>
</comment>
<dbReference type="AlphaFoldDB" id="A0A7W6EA74"/>
<evidence type="ECO:0000313" key="3">
    <source>
        <dbReference type="EMBL" id="MBB3997585.1"/>
    </source>
</evidence>
<keyword evidence="1" id="KW-0472">Membrane</keyword>
<reference evidence="3 4" key="1">
    <citation type="submission" date="2020-08" db="EMBL/GenBank/DDBJ databases">
        <title>Genomic Encyclopedia of Type Strains, Phase IV (KMG-IV): sequencing the most valuable type-strain genomes for metagenomic binning, comparative biology and taxonomic classification.</title>
        <authorList>
            <person name="Goeker M."/>
        </authorList>
    </citation>
    <scope>NUCLEOTIDE SEQUENCE [LARGE SCALE GENOMIC DNA]</scope>
    <source>
        <strain evidence="3 4">DSM 102238</strain>
    </source>
</reference>
<evidence type="ECO:0000256" key="1">
    <source>
        <dbReference type="SAM" id="Phobius"/>
    </source>
</evidence>
<keyword evidence="1" id="KW-1133">Transmembrane helix</keyword>
<organism evidence="3 4">
    <name type="scientific">Aureimonas pseudogalii</name>
    <dbReference type="NCBI Taxonomy" id="1744844"/>
    <lineage>
        <taxon>Bacteria</taxon>
        <taxon>Pseudomonadati</taxon>
        <taxon>Pseudomonadota</taxon>
        <taxon>Alphaproteobacteria</taxon>
        <taxon>Hyphomicrobiales</taxon>
        <taxon>Aurantimonadaceae</taxon>
        <taxon>Aureimonas</taxon>
    </lineage>
</organism>
<sequence length="180" mass="19648">MRARRATSWRRWLGDRRGVAAIEFALIAPVLIVLLLGCVTLFVAYRDSQDAEKATFTIGDLLSRRTDPVDDAFLSTTQQLFLQMVSRTAERTKYRISSLTRSGGKFSVAWSYAVAPRTALRTADIPTDSLPVVADGDSLVLVETAVSYDPLFGGLGLVSGEHVNLAANRPRFIAAIAKSD</sequence>
<feature type="transmembrane region" description="Helical" evidence="1">
    <location>
        <begin position="21"/>
        <end position="45"/>
    </location>
</feature>
<keyword evidence="4" id="KW-1185">Reference proteome</keyword>
<evidence type="ECO:0000313" key="4">
    <source>
        <dbReference type="Proteomes" id="UP000542776"/>
    </source>
</evidence>
<gene>
    <name evidence="3" type="ORF">GGR04_001421</name>
</gene>
<protein>
    <submittedName>
        <fullName evidence="3">Flp pilus assembly protein TadG</fullName>
    </submittedName>
</protein>
<proteinExistence type="predicted"/>
<dbReference type="Proteomes" id="UP000542776">
    <property type="component" value="Unassembled WGS sequence"/>
</dbReference>
<evidence type="ECO:0000259" key="2">
    <source>
        <dbReference type="Pfam" id="PF07811"/>
    </source>
</evidence>
<name>A0A7W6EA74_9HYPH</name>
<dbReference type="InterPro" id="IPR012495">
    <property type="entry name" value="TadE-like_dom"/>
</dbReference>
<dbReference type="Pfam" id="PF07811">
    <property type="entry name" value="TadE"/>
    <property type="match status" value="1"/>
</dbReference>
<dbReference type="RefSeq" id="WP_183199136.1">
    <property type="nucleotide sequence ID" value="NZ_JACIEK010000002.1"/>
</dbReference>